<dbReference type="KEGG" id="ctu:Ctu_1p00570"/>
<dbReference type="Proteomes" id="UP000002069">
    <property type="component" value="Plasmid pCTU1"/>
</dbReference>
<evidence type="ECO:0000313" key="1">
    <source>
        <dbReference type="EMBL" id="CBA34594.1"/>
    </source>
</evidence>
<proteinExistence type="predicted"/>
<sequence>MAGKCYGPEVYVAARGRLLMVRVIYLMLNKHIAAVISG</sequence>
<organism evidence="1 2">
    <name type="scientific">Cronobacter turicensis (strain DSM 18703 / CCUG 55852 / LMG 23827 / z3032)</name>
    <dbReference type="NCBI Taxonomy" id="693216"/>
    <lineage>
        <taxon>Bacteria</taxon>
        <taxon>Pseudomonadati</taxon>
        <taxon>Pseudomonadota</taxon>
        <taxon>Gammaproteobacteria</taxon>
        <taxon>Enterobacterales</taxon>
        <taxon>Enterobacteriaceae</taxon>
        <taxon>Cronobacter</taxon>
    </lineage>
</organism>
<keyword evidence="2" id="KW-1185">Reference proteome</keyword>
<dbReference type="EMBL" id="FN543094">
    <property type="protein sequence ID" value="CBA34594.1"/>
    <property type="molecule type" value="Genomic_DNA"/>
</dbReference>
<accession>C9Y5E9</accession>
<dbReference type="AlphaFoldDB" id="C9Y5E9"/>
<evidence type="ECO:0000313" key="2">
    <source>
        <dbReference type="Proteomes" id="UP000002069"/>
    </source>
</evidence>
<reference evidence="1 2" key="1">
    <citation type="journal article" date="2010" name="J. Bacteriol.">
        <title>Complete Genome Sequence of Cronobacter turicensis LMG 23827, a foodborne pathogen causing deaths in neonates.</title>
        <authorList>
            <person name="Stephan R."/>
            <person name="Lehner A."/>
            <person name="Tischler P."/>
            <person name="Rattei T."/>
        </authorList>
    </citation>
    <scope>NUCLEOTIDE SEQUENCE [LARGE SCALE GENOMIC DNA]</scope>
    <source>
        <strain evidence="2">DSM 18703 / CCUG 55852 / LMG 23827 / z3032</strain>
        <plasmid evidence="1 2">pCTU1</plasmid>
    </source>
</reference>
<dbReference type="HOGENOM" id="CLU_3332996_0_0_6"/>
<keyword evidence="1" id="KW-0614">Plasmid</keyword>
<name>C9Y5E9_CROTZ</name>
<gene>
    <name evidence="1" type="ordered locus">Ctu_1p00570</name>
</gene>
<geneLocation type="plasmid" evidence="1 2">
    <name>pCTU1</name>
</geneLocation>
<reference evidence="2" key="2">
    <citation type="journal article" date="2011" name="J. Bacteriol.">
        <title>Complete genome sequence of Cronobacter turicensis LMG 23827, a food-borne pathogen causing deaths in neonates.</title>
        <authorList>
            <person name="Stephan R."/>
            <person name="Lehner A."/>
            <person name="Tischler P."/>
            <person name="Rattei T."/>
        </authorList>
    </citation>
    <scope>NUCLEOTIDE SEQUENCE [LARGE SCALE GENOMIC DNA]</scope>
    <source>
        <strain evidence="2">DSM 18703 / CCUG 55852 / LMG 23827 / z3032</strain>
    </source>
</reference>
<protein>
    <submittedName>
        <fullName evidence="1">Uncharacterized protein</fullName>
    </submittedName>
</protein>